<dbReference type="Pfam" id="PF13456">
    <property type="entry name" value="RVT_3"/>
    <property type="match status" value="1"/>
</dbReference>
<name>A0A835CAY1_9FABA</name>
<dbReference type="InterPro" id="IPR036397">
    <property type="entry name" value="RNaseH_sf"/>
</dbReference>
<dbReference type="GO" id="GO:0004523">
    <property type="term" value="F:RNA-DNA hybrid ribonuclease activity"/>
    <property type="evidence" value="ECO:0007669"/>
    <property type="project" value="InterPro"/>
</dbReference>
<protein>
    <recommendedName>
        <fullName evidence="5">Reverse transcriptase zinc-binding domain-containing protein</fullName>
    </recommendedName>
</protein>
<evidence type="ECO:0000259" key="2">
    <source>
        <dbReference type="Pfam" id="PF13966"/>
    </source>
</evidence>
<dbReference type="Gene3D" id="3.30.420.10">
    <property type="entry name" value="Ribonuclease H-like superfamily/Ribonuclease H"/>
    <property type="match status" value="1"/>
</dbReference>
<comment type="caution">
    <text evidence="3">The sequence shown here is derived from an EMBL/GenBank/DDBJ whole genome shotgun (WGS) entry which is preliminary data.</text>
</comment>
<evidence type="ECO:0000313" key="3">
    <source>
        <dbReference type="EMBL" id="KAF7835216.1"/>
    </source>
</evidence>
<sequence>MWHGVCKVRKELEKGIKWKIGNGKSVKFRKNFWVQDLSALSSFAICDIPELMVDCRVFDFCINGDWNVDKLRFWLPDKVVNMIVALCPPLEDERDDSVCWRWDNSGDFSVKLAFMAGNKTEDDDWSLLWKAIWRGKGPPRVKTFLWLMGKDRLLANWARFRRKMSSDLLCPRCKMHSESVLHAVRDCKRVKDLWLMLVDPSKWGDFFSSNLNDWILSNMKFAFGGEGLNWKIVFGVVPAAREFYSINDTFDFGDCNKLNGRTEILVRWQSPNEDWVKLNVDGSSFILNRVPSTSVASTPYELWTKRKPDLSILRPWGSAAYIHDNSHKYGKLGPRGKKCIFIRDALGSWLWSMAKNIGSCSSLEAELWGVLSGLEIAWEKDFKKILVEVDSTVAVDIILNGCSSNHFCRNLVDRIRVLLGRDWDLSCF</sequence>
<reference evidence="3" key="1">
    <citation type="submission" date="2020-09" db="EMBL/GenBank/DDBJ databases">
        <title>Genome-Enabled Discovery of Anthraquinone Biosynthesis in Senna tora.</title>
        <authorList>
            <person name="Kang S.-H."/>
            <person name="Pandey R.P."/>
            <person name="Lee C.-M."/>
            <person name="Sim J.-S."/>
            <person name="Jeong J.-T."/>
            <person name="Choi B.-S."/>
            <person name="Jung M."/>
            <person name="Ginzburg D."/>
            <person name="Zhao K."/>
            <person name="Won S.Y."/>
            <person name="Oh T.-J."/>
            <person name="Yu Y."/>
            <person name="Kim N.-H."/>
            <person name="Lee O.R."/>
            <person name="Lee T.-H."/>
            <person name="Bashyal P."/>
            <person name="Kim T.-S."/>
            <person name="Lee W.-H."/>
            <person name="Kawkins C."/>
            <person name="Kim C.-K."/>
            <person name="Kim J.S."/>
            <person name="Ahn B.O."/>
            <person name="Rhee S.Y."/>
            <person name="Sohng J.K."/>
        </authorList>
    </citation>
    <scope>NUCLEOTIDE SEQUENCE</scope>
    <source>
        <tissue evidence="3">Leaf</tissue>
    </source>
</reference>
<dbReference type="CDD" id="cd06222">
    <property type="entry name" value="RNase_H_like"/>
    <property type="match status" value="1"/>
</dbReference>
<gene>
    <name evidence="3" type="ORF">G2W53_010075</name>
</gene>
<dbReference type="InterPro" id="IPR053151">
    <property type="entry name" value="RNase_H-like"/>
</dbReference>
<feature type="domain" description="RNase H type-1" evidence="1">
    <location>
        <begin position="340"/>
        <end position="423"/>
    </location>
</feature>
<dbReference type="Pfam" id="PF13966">
    <property type="entry name" value="zf-RVT"/>
    <property type="match status" value="1"/>
</dbReference>
<dbReference type="InterPro" id="IPR044730">
    <property type="entry name" value="RNase_H-like_dom_plant"/>
</dbReference>
<accession>A0A835CAY1</accession>
<organism evidence="3 4">
    <name type="scientific">Senna tora</name>
    <dbReference type="NCBI Taxonomy" id="362788"/>
    <lineage>
        <taxon>Eukaryota</taxon>
        <taxon>Viridiplantae</taxon>
        <taxon>Streptophyta</taxon>
        <taxon>Embryophyta</taxon>
        <taxon>Tracheophyta</taxon>
        <taxon>Spermatophyta</taxon>
        <taxon>Magnoliopsida</taxon>
        <taxon>eudicotyledons</taxon>
        <taxon>Gunneridae</taxon>
        <taxon>Pentapetalae</taxon>
        <taxon>rosids</taxon>
        <taxon>fabids</taxon>
        <taxon>Fabales</taxon>
        <taxon>Fabaceae</taxon>
        <taxon>Caesalpinioideae</taxon>
        <taxon>Cassia clade</taxon>
        <taxon>Senna</taxon>
    </lineage>
</organism>
<proteinExistence type="predicted"/>
<feature type="domain" description="Reverse transcriptase zinc-binding" evidence="2">
    <location>
        <begin position="108"/>
        <end position="194"/>
    </location>
</feature>
<dbReference type="SUPFAM" id="SSF53098">
    <property type="entry name" value="Ribonuclease H-like"/>
    <property type="match status" value="1"/>
</dbReference>
<dbReference type="PANTHER" id="PTHR47723:SF19">
    <property type="entry name" value="POLYNUCLEOTIDYL TRANSFERASE, RIBONUCLEASE H-LIKE SUPERFAMILY PROTEIN"/>
    <property type="match status" value="1"/>
</dbReference>
<evidence type="ECO:0008006" key="5">
    <source>
        <dbReference type="Google" id="ProtNLM"/>
    </source>
</evidence>
<dbReference type="OrthoDB" id="1436613at2759"/>
<dbReference type="Proteomes" id="UP000634136">
    <property type="component" value="Unassembled WGS sequence"/>
</dbReference>
<keyword evidence="4" id="KW-1185">Reference proteome</keyword>
<dbReference type="InterPro" id="IPR026960">
    <property type="entry name" value="RVT-Znf"/>
</dbReference>
<dbReference type="AlphaFoldDB" id="A0A835CAY1"/>
<evidence type="ECO:0000259" key="1">
    <source>
        <dbReference type="Pfam" id="PF13456"/>
    </source>
</evidence>
<dbReference type="InterPro" id="IPR002156">
    <property type="entry name" value="RNaseH_domain"/>
</dbReference>
<dbReference type="PANTHER" id="PTHR47723">
    <property type="entry name" value="OS05G0353850 PROTEIN"/>
    <property type="match status" value="1"/>
</dbReference>
<dbReference type="GO" id="GO:0003676">
    <property type="term" value="F:nucleic acid binding"/>
    <property type="evidence" value="ECO:0007669"/>
    <property type="project" value="InterPro"/>
</dbReference>
<dbReference type="EMBL" id="JAAIUW010000004">
    <property type="protein sequence ID" value="KAF7835216.1"/>
    <property type="molecule type" value="Genomic_DNA"/>
</dbReference>
<evidence type="ECO:0000313" key="4">
    <source>
        <dbReference type="Proteomes" id="UP000634136"/>
    </source>
</evidence>
<dbReference type="InterPro" id="IPR012337">
    <property type="entry name" value="RNaseH-like_sf"/>
</dbReference>